<accession>A0AAE1Y2B0</accession>
<keyword evidence="3" id="KW-1185">Reference proteome</keyword>
<keyword evidence="1" id="KW-0175">Coiled coil</keyword>
<name>A0AAE1Y2B0_9LAMI</name>
<evidence type="ECO:0000256" key="1">
    <source>
        <dbReference type="SAM" id="Coils"/>
    </source>
</evidence>
<evidence type="ECO:0000313" key="2">
    <source>
        <dbReference type="EMBL" id="KAK4421977.1"/>
    </source>
</evidence>
<dbReference type="EMBL" id="JACGWO010000008">
    <property type="protein sequence ID" value="KAK4421977.1"/>
    <property type="molecule type" value="Genomic_DNA"/>
</dbReference>
<sequence>MEGENLVQDWAISVQSFVLKTYVDQDSWELYKACLFPRDQATLVPTAHTQIEEYHAHVLTQAMAFGHHLSLRCSYLRKEKITSDEKLSKAQKQLEESNKLRTVAEERVKQLEAQLEDLTLQSRIEVDTARTVALEAGKKEGFSVSCLAVEIKATKFLDQGFERCKSQVLKLKGFTEGFDLSWLDPTLDGNLAAFPEEEVPPPVDEEFKSLIEEVEKMDAPLELS</sequence>
<evidence type="ECO:0000313" key="3">
    <source>
        <dbReference type="Proteomes" id="UP001293254"/>
    </source>
</evidence>
<dbReference type="Proteomes" id="UP001293254">
    <property type="component" value="Unassembled WGS sequence"/>
</dbReference>
<dbReference type="AlphaFoldDB" id="A0AAE1Y2B0"/>
<gene>
    <name evidence="2" type="ORF">Salat_2148400</name>
</gene>
<organism evidence="2 3">
    <name type="scientific">Sesamum alatum</name>
    <dbReference type="NCBI Taxonomy" id="300844"/>
    <lineage>
        <taxon>Eukaryota</taxon>
        <taxon>Viridiplantae</taxon>
        <taxon>Streptophyta</taxon>
        <taxon>Embryophyta</taxon>
        <taxon>Tracheophyta</taxon>
        <taxon>Spermatophyta</taxon>
        <taxon>Magnoliopsida</taxon>
        <taxon>eudicotyledons</taxon>
        <taxon>Gunneridae</taxon>
        <taxon>Pentapetalae</taxon>
        <taxon>asterids</taxon>
        <taxon>lamiids</taxon>
        <taxon>Lamiales</taxon>
        <taxon>Pedaliaceae</taxon>
        <taxon>Sesamum</taxon>
    </lineage>
</organism>
<protein>
    <submittedName>
        <fullName evidence="2">Uncharacterized protein</fullName>
    </submittedName>
</protein>
<feature type="coiled-coil region" evidence="1">
    <location>
        <begin position="87"/>
        <end position="121"/>
    </location>
</feature>
<reference evidence="2" key="2">
    <citation type="journal article" date="2024" name="Plant">
        <title>Genomic evolution and insights into agronomic trait innovations of Sesamum species.</title>
        <authorList>
            <person name="Miao H."/>
            <person name="Wang L."/>
            <person name="Qu L."/>
            <person name="Liu H."/>
            <person name="Sun Y."/>
            <person name="Le M."/>
            <person name="Wang Q."/>
            <person name="Wei S."/>
            <person name="Zheng Y."/>
            <person name="Lin W."/>
            <person name="Duan Y."/>
            <person name="Cao H."/>
            <person name="Xiong S."/>
            <person name="Wang X."/>
            <person name="Wei L."/>
            <person name="Li C."/>
            <person name="Ma Q."/>
            <person name="Ju M."/>
            <person name="Zhao R."/>
            <person name="Li G."/>
            <person name="Mu C."/>
            <person name="Tian Q."/>
            <person name="Mei H."/>
            <person name="Zhang T."/>
            <person name="Gao T."/>
            <person name="Zhang H."/>
        </authorList>
    </citation>
    <scope>NUCLEOTIDE SEQUENCE</scope>
    <source>
        <strain evidence="2">3651</strain>
    </source>
</reference>
<proteinExistence type="predicted"/>
<dbReference type="SUPFAM" id="SSF144284">
    <property type="entry name" value="Sec2 N-terminal region"/>
    <property type="match status" value="1"/>
</dbReference>
<reference evidence="2" key="1">
    <citation type="submission" date="2020-06" db="EMBL/GenBank/DDBJ databases">
        <authorList>
            <person name="Li T."/>
            <person name="Hu X."/>
            <person name="Zhang T."/>
            <person name="Song X."/>
            <person name="Zhang H."/>
            <person name="Dai N."/>
            <person name="Sheng W."/>
            <person name="Hou X."/>
            <person name="Wei L."/>
        </authorList>
    </citation>
    <scope>NUCLEOTIDE SEQUENCE</scope>
    <source>
        <strain evidence="2">3651</strain>
        <tissue evidence="2">Leaf</tissue>
    </source>
</reference>
<comment type="caution">
    <text evidence="2">The sequence shown here is derived from an EMBL/GenBank/DDBJ whole genome shotgun (WGS) entry which is preliminary data.</text>
</comment>